<dbReference type="InterPro" id="IPR050182">
    <property type="entry name" value="Cytochrome_P450_fam2"/>
</dbReference>
<dbReference type="PROSITE" id="PS00086">
    <property type="entry name" value="CYTOCHROME_P450"/>
    <property type="match status" value="1"/>
</dbReference>
<keyword evidence="8" id="KW-0256">Endoplasmic reticulum</keyword>
<reference evidence="17" key="1">
    <citation type="submission" date="2025-08" db="UniProtKB">
        <authorList>
            <consortium name="Ensembl"/>
        </authorList>
    </citation>
    <scope>IDENTIFICATION</scope>
</reference>
<feature type="transmembrane region" description="Helical" evidence="16">
    <location>
        <begin position="6"/>
        <end position="23"/>
    </location>
</feature>
<dbReference type="FunFam" id="1.10.630.10:FF:000238">
    <property type="entry name" value="Cytochrome P450 2A6"/>
    <property type="match status" value="2"/>
</dbReference>
<dbReference type="PRINTS" id="PR00463">
    <property type="entry name" value="EP450I"/>
</dbReference>
<dbReference type="GO" id="GO:0005789">
    <property type="term" value="C:endoplasmic reticulum membrane"/>
    <property type="evidence" value="ECO:0007669"/>
    <property type="project" value="UniProtKB-SubCell"/>
</dbReference>
<keyword evidence="13 16" id="KW-0472">Membrane</keyword>
<dbReference type="InterPro" id="IPR002401">
    <property type="entry name" value="Cyt_P450_E_grp-I"/>
</dbReference>
<keyword evidence="16" id="KW-1133">Transmembrane helix</keyword>
<keyword evidence="10 15" id="KW-0560">Oxidoreductase</keyword>
<dbReference type="InterPro" id="IPR036396">
    <property type="entry name" value="Cyt_P450_sf"/>
</dbReference>
<evidence type="ECO:0000256" key="16">
    <source>
        <dbReference type="SAM" id="Phobius"/>
    </source>
</evidence>
<organism evidence="17 18">
    <name type="scientific">Salvator merianae</name>
    <name type="common">Argentine black and white tegu</name>
    <name type="synonym">Tupinambis merianae</name>
    <dbReference type="NCBI Taxonomy" id="96440"/>
    <lineage>
        <taxon>Eukaryota</taxon>
        <taxon>Metazoa</taxon>
        <taxon>Chordata</taxon>
        <taxon>Craniata</taxon>
        <taxon>Vertebrata</taxon>
        <taxon>Euteleostomi</taxon>
        <taxon>Lepidosauria</taxon>
        <taxon>Squamata</taxon>
        <taxon>Bifurcata</taxon>
        <taxon>Unidentata</taxon>
        <taxon>Episquamata</taxon>
        <taxon>Laterata</taxon>
        <taxon>Teiioidea</taxon>
        <taxon>Teiidae</taxon>
        <taxon>Salvator</taxon>
    </lineage>
</organism>
<evidence type="ECO:0000256" key="11">
    <source>
        <dbReference type="ARBA" id="ARBA00023004"/>
    </source>
</evidence>
<evidence type="ECO:0000256" key="8">
    <source>
        <dbReference type="ARBA" id="ARBA00022824"/>
    </source>
</evidence>
<dbReference type="GO" id="GO:0016712">
    <property type="term" value="F:oxidoreductase activity, acting on paired donors, with incorporation or reduction of molecular oxygen, reduced flavin or flavoprotein as one donor, and incorporation of one atom of oxygen"/>
    <property type="evidence" value="ECO:0007669"/>
    <property type="project" value="UniProtKB-EC"/>
</dbReference>
<dbReference type="Proteomes" id="UP000694421">
    <property type="component" value="Unplaced"/>
</dbReference>
<feature type="binding site" description="axial binding residue" evidence="14">
    <location>
        <position position="423"/>
    </location>
    <ligand>
        <name>heme</name>
        <dbReference type="ChEBI" id="CHEBI:30413"/>
    </ligand>
    <ligandPart>
        <name>Fe</name>
        <dbReference type="ChEBI" id="CHEBI:18248"/>
    </ligandPart>
</feature>
<dbReference type="Gene3D" id="1.10.630.10">
    <property type="entry name" value="Cytochrome P450"/>
    <property type="match status" value="1"/>
</dbReference>
<proteinExistence type="inferred from homology"/>
<keyword evidence="18" id="KW-1185">Reference proteome</keyword>
<evidence type="ECO:0000256" key="5">
    <source>
        <dbReference type="ARBA" id="ARBA00012109"/>
    </source>
</evidence>
<evidence type="ECO:0000256" key="6">
    <source>
        <dbReference type="ARBA" id="ARBA00022617"/>
    </source>
</evidence>
<dbReference type="Pfam" id="PF00067">
    <property type="entry name" value="p450"/>
    <property type="match status" value="1"/>
</dbReference>
<keyword evidence="6 14" id="KW-0349">Heme</keyword>
<reference evidence="17" key="2">
    <citation type="submission" date="2025-09" db="UniProtKB">
        <authorList>
            <consortium name="Ensembl"/>
        </authorList>
    </citation>
    <scope>IDENTIFICATION</scope>
</reference>
<keyword evidence="9" id="KW-0492">Microsome</keyword>
<keyword evidence="7 14" id="KW-0479">Metal-binding</keyword>
<name>A0A8D0BHP6_SALMN</name>
<dbReference type="AlphaFoldDB" id="A0A8D0BHP6"/>
<evidence type="ECO:0000256" key="14">
    <source>
        <dbReference type="PIRSR" id="PIRSR602401-1"/>
    </source>
</evidence>
<accession>A0A8D0BHP6</accession>
<evidence type="ECO:0000313" key="17">
    <source>
        <dbReference type="Ensembl" id="ENSSMRP00000008375.1"/>
    </source>
</evidence>
<evidence type="ECO:0000256" key="10">
    <source>
        <dbReference type="ARBA" id="ARBA00023002"/>
    </source>
</evidence>
<comment type="similarity">
    <text evidence="4 15">Belongs to the cytochrome P450 family.</text>
</comment>
<dbReference type="PRINTS" id="PR00385">
    <property type="entry name" value="P450"/>
</dbReference>
<evidence type="ECO:0000256" key="2">
    <source>
        <dbReference type="ARBA" id="ARBA00004174"/>
    </source>
</evidence>
<comment type="subcellular location">
    <subcellularLocation>
        <location evidence="3">Endoplasmic reticulum membrane</location>
        <topology evidence="3">Peripheral membrane protein</topology>
    </subcellularLocation>
    <subcellularLocation>
        <location evidence="2">Microsome membrane</location>
        <topology evidence="2">Peripheral membrane protein</topology>
    </subcellularLocation>
</comment>
<evidence type="ECO:0000256" key="4">
    <source>
        <dbReference type="ARBA" id="ARBA00010617"/>
    </source>
</evidence>
<dbReference type="GO" id="GO:0019373">
    <property type="term" value="P:epoxygenase P450 pathway"/>
    <property type="evidence" value="ECO:0007669"/>
    <property type="project" value="TreeGrafter"/>
</dbReference>
<keyword evidence="12 15" id="KW-0503">Monooxygenase</keyword>
<dbReference type="PANTHER" id="PTHR24300">
    <property type="entry name" value="CYTOCHROME P450 508A4-RELATED"/>
    <property type="match status" value="1"/>
</dbReference>
<evidence type="ECO:0000256" key="1">
    <source>
        <dbReference type="ARBA" id="ARBA00001971"/>
    </source>
</evidence>
<evidence type="ECO:0000256" key="13">
    <source>
        <dbReference type="ARBA" id="ARBA00023136"/>
    </source>
</evidence>
<dbReference type="SUPFAM" id="SSF48264">
    <property type="entry name" value="Cytochrome P450"/>
    <property type="match status" value="1"/>
</dbReference>
<dbReference type="InterPro" id="IPR001128">
    <property type="entry name" value="Cyt_P450"/>
</dbReference>
<protein>
    <recommendedName>
        <fullName evidence="5">unspecific monooxygenase</fullName>
        <ecNumber evidence="5">1.14.14.1</ecNumber>
    </recommendedName>
</protein>
<dbReference type="InterPro" id="IPR017972">
    <property type="entry name" value="Cyt_P450_CS"/>
</dbReference>
<keyword evidence="11 14" id="KW-0408">Iron</keyword>
<keyword evidence="16" id="KW-0812">Transmembrane</keyword>
<evidence type="ECO:0000256" key="9">
    <source>
        <dbReference type="ARBA" id="ARBA00022848"/>
    </source>
</evidence>
<dbReference type="GO" id="GO:0020037">
    <property type="term" value="F:heme binding"/>
    <property type="evidence" value="ECO:0007669"/>
    <property type="project" value="InterPro"/>
</dbReference>
<dbReference type="GO" id="GO:0005506">
    <property type="term" value="F:iron ion binding"/>
    <property type="evidence" value="ECO:0007669"/>
    <property type="project" value="InterPro"/>
</dbReference>
<dbReference type="GO" id="GO:0008392">
    <property type="term" value="F:arachidonate epoxygenase activity"/>
    <property type="evidence" value="ECO:0007669"/>
    <property type="project" value="TreeGrafter"/>
</dbReference>
<dbReference type="Ensembl" id="ENSSMRT00000009794.1">
    <property type="protein sequence ID" value="ENSSMRP00000008375.1"/>
    <property type="gene ID" value="ENSSMRG00000006701.1"/>
</dbReference>
<dbReference type="GO" id="GO:0006805">
    <property type="term" value="P:xenobiotic metabolic process"/>
    <property type="evidence" value="ECO:0007669"/>
    <property type="project" value="TreeGrafter"/>
</dbReference>
<evidence type="ECO:0000256" key="7">
    <source>
        <dbReference type="ARBA" id="ARBA00022723"/>
    </source>
</evidence>
<dbReference type="PANTHER" id="PTHR24300:SF356">
    <property type="entry name" value="CYTOCHROME P450 2E1"/>
    <property type="match status" value="1"/>
</dbReference>
<evidence type="ECO:0000256" key="12">
    <source>
        <dbReference type="ARBA" id="ARBA00023033"/>
    </source>
</evidence>
<dbReference type="OMA" id="VEECDIK"/>
<dbReference type="GeneTree" id="ENSGT00940000155736"/>
<evidence type="ECO:0000256" key="3">
    <source>
        <dbReference type="ARBA" id="ARBA00004406"/>
    </source>
</evidence>
<dbReference type="EC" id="1.14.14.1" evidence="5"/>
<evidence type="ECO:0000256" key="15">
    <source>
        <dbReference type="RuleBase" id="RU000461"/>
    </source>
</evidence>
<evidence type="ECO:0000313" key="18">
    <source>
        <dbReference type="Proteomes" id="UP000694421"/>
    </source>
</evidence>
<sequence>MEPLSTATIFLLFCLACLFFFVTKHKSSRTEKLPPGPFPLPIIGNLLQVKTNNFPQTLEKLSEKYGSVFTLHFGEERVVVLHGYEAIKEALTDHGDEFFGRGSLPLADKVLKGQGIVFSNGERWKQLRRFVLTTLRNLGMGKKSIEERIQMEAQHLLENIRSTGGNRDMHKLYFLLIHRIIELEGSSRAIESIPLLIAGFTKPSQTDLYSLFPSFMELIPGPHHRLEKNIYTLQQFTLDEINEHKSTFDPSAPQDIIDFFFIKMKEGQNDNTVFGFDNLIATVVDLFAAGTETTSTTLRYGLLILMKYPQVQEEIDRVVGRTRSPCMADRGQMPYTNAVAHEIQRFIALIPMSLPHAVVKDTKFREYIIPKGTTIYVSLSSVLHDSTEFPNPKEFDPHHFLNKDGSFRKSNYFMPFSAGKRLCAGEGMARMELFLFWTTILQNFTLKPLVDPKTLDITPQFSGLGNVPKPYQLCALPR</sequence>
<comment type="cofactor">
    <cofactor evidence="1 14">
        <name>heme</name>
        <dbReference type="ChEBI" id="CHEBI:30413"/>
    </cofactor>
</comment>